<evidence type="ECO:0000256" key="3">
    <source>
        <dbReference type="ARBA" id="ARBA00022833"/>
    </source>
</evidence>
<dbReference type="OrthoDB" id="10248838at2759"/>
<dbReference type="GO" id="GO:0008270">
    <property type="term" value="F:zinc ion binding"/>
    <property type="evidence" value="ECO:0007669"/>
    <property type="project" value="TreeGrafter"/>
</dbReference>
<evidence type="ECO:0000256" key="1">
    <source>
        <dbReference type="ARBA" id="ARBA00007818"/>
    </source>
</evidence>
<evidence type="ECO:0000313" key="5">
    <source>
        <dbReference type="Proteomes" id="UP000256645"/>
    </source>
</evidence>
<dbReference type="EMBL" id="PDLM01000011">
    <property type="protein sequence ID" value="RDW66062.1"/>
    <property type="molecule type" value="Genomic_DNA"/>
</dbReference>
<dbReference type="AlphaFoldDB" id="A0A3D8QWA2"/>
<dbReference type="InterPro" id="IPR008584">
    <property type="entry name" value="CXXC_Zn-binding_euk"/>
</dbReference>
<comment type="similarity">
    <text evidence="1">Belongs to the UPF0587 family.</text>
</comment>
<protein>
    <submittedName>
        <fullName evidence="4">Putative DUF866 protein</fullName>
    </submittedName>
</protein>
<dbReference type="PANTHER" id="PTHR12857">
    <property type="entry name" value="CXXC MOTIF CONTAINING ZINC BINDING PROTEIN"/>
    <property type="match status" value="1"/>
</dbReference>
<keyword evidence="2" id="KW-0479">Metal-binding</keyword>
<reference evidence="4 5" key="1">
    <citation type="journal article" date="2018" name="IMA Fungus">
        <title>IMA Genome-F 9: Draft genome sequence of Annulohypoxylon stygium, Aspergillus mulundensis, Berkeleyomyces basicola (syn. Thielaviopsis basicola), Ceratocystis smalleyi, two Cercospora beticola strains, Coleophoma cylindrospora, Fusarium fracticaudum, Phialophora cf. hyalina, and Morchella septimelata.</title>
        <authorList>
            <person name="Wingfield B.D."/>
            <person name="Bills G.F."/>
            <person name="Dong Y."/>
            <person name="Huang W."/>
            <person name="Nel W.J."/>
            <person name="Swalarsk-Parry B.S."/>
            <person name="Vaghefi N."/>
            <person name="Wilken P.M."/>
            <person name="An Z."/>
            <person name="de Beer Z.W."/>
            <person name="De Vos L."/>
            <person name="Chen L."/>
            <person name="Duong T.A."/>
            <person name="Gao Y."/>
            <person name="Hammerbacher A."/>
            <person name="Kikkert J.R."/>
            <person name="Li Y."/>
            <person name="Li H."/>
            <person name="Li K."/>
            <person name="Li Q."/>
            <person name="Liu X."/>
            <person name="Ma X."/>
            <person name="Naidoo K."/>
            <person name="Pethybridge S.J."/>
            <person name="Sun J."/>
            <person name="Steenkamp E.T."/>
            <person name="van der Nest M.A."/>
            <person name="van Wyk S."/>
            <person name="Wingfield M.J."/>
            <person name="Xiong C."/>
            <person name="Yue Q."/>
            <person name="Zhang X."/>
        </authorList>
    </citation>
    <scope>NUCLEOTIDE SEQUENCE [LARGE SCALE GENOMIC DNA]</scope>
    <source>
        <strain evidence="4 5">BP6252</strain>
    </source>
</reference>
<keyword evidence="3" id="KW-0862">Zinc</keyword>
<organism evidence="4 5">
    <name type="scientific">Coleophoma cylindrospora</name>
    <dbReference type="NCBI Taxonomy" id="1849047"/>
    <lineage>
        <taxon>Eukaryota</taxon>
        <taxon>Fungi</taxon>
        <taxon>Dikarya</taxon>
        <taxon>Ascomycota</taxon>
        <taxon>Pezizomycotina</taxon>
        <taxon>Leotiomycetes</taxon>
        <taxon>Helotiales</taxon>
        <taxon>Dermateaceae</taxon>
        <taxon>Coleophoma</taxon>
    </lineage>
</organism>
<dbReference type="Pfam" id="PF05907">
    <property type="entry name" value="CXXC_Zn-b_euk"/>
    <property type="match status" value="1"/>
</dbReference>
<keyword evidence="5" id="KW-1185">Reference proteome</keyword>
<dbReference type="SUPFAM" id="SSF141678">
    <property type="entry name" value="MAL13P1.257-like"/>
    <property type="match status" value="1"/>
</dbReference>
<comment type="caution">
    <text evidence="4">The sequence shown here is derived from an EMBL/GenBank/DDBJ whole genome shotgun (WGS) entry which is preliminary data.</text>
</comment>
<dbReference type="STRING" id="1849047.A0A3D8QWA2"/>
<evidence type="ECO:0000256" key="2">
    <source>
        <dbReference type="ARBA" id="ARBA00022723"/>
    </source>
</evidence>
<dbReference type="Proteomes" id="UP000256645">
    <property type="component" value="Unassembled WGS sequence"/>
</dbReference>
<name>A0A3D8QWA2_9HELO</name>
<sequence length="156" mass="17719">MLVLNLTAELNGVTDLRPDDSEDNPFWYTFKVQCTSCREIHPNWVGETNEMSGSRGEANFVWKCKSCKRESSATIKAAPASYEQGSPAKRQKIIEFDCRGLEFTEFRPEGEWLATGLESGSKFTAVDLSEGEWFDYDEKAGDEVSIKDLKWEISRN</sequence>
<evidence type="ECO:0000313" key="4">
    <source>
        <dbReference type="EMBL" id="RDW66062.1"/>
    </source>
</evidence>
<dbReference type="PANTHER" id="PTHR12857:SF0">
    <property type="entry name" value="CXXC MOTIF CONTAINING ZINC BINDING PROTEIN"/>
    <property type="match status" value="1"/>
</dbReference>
<accession>A0A3D8QWA2</accession>
<gene>
    <name evidence="4" type="ORF">BP6252_09697</name>
</gene>
<proteinExistence type="inferred from homology"/>